<organism evidence="1 2">
    <name type="scientific">Dissulfurirhabdus thermomarina</name>
    <dbReference type="NCBI Taxonomy" id="1765737"/>
    <lineage>
        <taxon>Bacteria</taxon>
        <taxon>Deltaproteobacteria</taxon>
        <taxon>Dissulfurirhabdaceae</taxon>
        <taxon>Dissulfurirhabdus</taxon>
    </lineage>
</organism>
<dbReference type="AlphaFoldDB" id="A0A6N9TMQ6"/>
<dbReference type="Proteomes" id="UP000469346">
    <property type="component" value="Unassembled WGS sequence"/>
</dbReference>
<dbReference type="Pfam" id="PF10741">
    <property type="entry name" value="T2SSM_b"/>
    <property type="match status" value="1"/>
</dbReference>
<gene>
    <name evidence="1" type="ORF">G3N55_06910</name>
</gene>
<keyword evidence="2" id="KW-1185">Reference proteome</keyword>
<accession>A0A6N9TMQ6</accession>
<feature type="non-terminal residue" evidence="1">
    <location>
        <position position="1"/>
    </location>
</feature>
<name>A0A6N9TMQ6_DISTH</name>
<protein>
    <submittedName>
        <fullName evidence="1">Uncharacterized protein</fullName>
    </submittedName>
</protein>
<reference evidence="1 2" key="1">
    <citation type="submission" date="2020-02" db="EMBL/GenBank/DDBJ databases">
        <title>Comparative genomics of sulfur disproportionating microorganisms.</title>
        <authorList>
            <person name="Ward L.M."/>
            <person name="Bertran E."/>
            <person name="Johnston D.T."/>
        </authorList>
    </citation>
    <scope>NUCLEOTIDE SEQUENCE [LARGE SCALE GENOMIC DNA]</scope>
    <source>
        <strain evidence="1 2">DSM 100025</strain>
    </source>
</reference>
<dbReference type="InterPro" id="IPR034756">
    <property type="entry name" value="T2SSM_b"/>
</dbReference>
<evidence type="ECO:0000313" key="1">
    <source>
        <dbReference type="EMBL" id="NDY42571.1"/>
    </source>
</evidence>
<sequence length="99" mass="11127">AGGDPQVVASNLQNLLLKMASEMGLEVVTYRTGPVRKWRDERLAVTTFTFKTQTYGLVRFLKRLEDDGRLVRLETLNVAKVQGRSPHLRVTLEVAALCL</sequence>
<dbReference type="RefSeq" id="WP_163298709.1">
    <property type="nucleotide sequence ID" value="NZ_JAAGRR010000067.1"/>
</dbReference>
<dbReference type="EMBL" id="JAAGRR010000067">
    <property type="protein sequence ID" value="NDY42571.1"/>
    <property type="molecule type" value="Genomic_DNA"/>
</dbReference>
<evidence type="ECO:0000313" key="2">
    <source>
        <dbReference type="Proteomes" id="UP000469346"/>
    </source>
</evidence>
<proteinExistence type="predicted"/>
<comment type="caution">
    <text evidence="1">The sequence shown here is derived from an EMBL/GenBank/DDBJ whole genome shotgun (WGS) entry which is preliminary data.</text>
</comment>